<proteinExistence type="predicted"/>
<evidence type="ECO:0000313" key="2">
    <source>
        <dbReference type="Proteomes" id="UP001056120"/>
    </source>
</evidence>
<name>A0ACB9ENX0_9ASTR</name>
<organism evidence="1 2">
    <name type="scientific">Smallanthus sonchifolius</name>
    <dbReference type="NCBI Taxonomy" id="185202"/>
    <lineage>
        <taxon>Eukaryota</taxon>
        <taxon>Viridiplantae</taxon>
        <taxon>Streptophyta</taxon>
        <taxon>Embryophyta</taxon>
        <taxon>Tracheophyta</taxon>
        <taxon>Spermatophyta</taxon>
        <taxon>Magnoliopsida</taxon>
        <taxon>eudicotyledons</taxon>
        <taxon>Gunneridae</taxon>
        <taxon>Pentapetalae</taxon>
        <taxon>asterids</taxon>
        <taxon>campanulids</taxon>
        <taxon>Asterales</taxon>
        <taxon>Asteraceae</taxon>
        <taxon>Asteroideae</taxon>
        <taxon>Heliantheae alliance</taxon>
        <taxon>Millerieae</taxon>
        <taxon>Smallanthus</taxon>
    </lineage>
</organism>
<gene>
    <name evidence="1" type="ORF">L1987_50927</name>
</gene>
<accession>A0ACB9ENX0</accession>
<keyword evidence="2" id="KW-1185">Reference proteome</keyword>
<reference evidence="2" key="1">
    <citation type="journal article" date="2022" name="Mol. Ecol. Resour.">
        <title>The genomes of chicory, endive, great burdock and yacon provide insights into Asteraceae palaeo-polyploidization history and plant inulin production.</title>
        <authorList>
            <person name="Fan W."/>
            <person name="Wang S."/>
            <person name="Wang H."/>
            <person name="Wang A."/>
            <person name="Jiang F."/>
            <person name="Liu H."/>
            <person name="Zhao H."/>
            <person name="Xu D."/>
            <person name="Zhang Y."/>
        </authorList>
    </citation>
    <scope>NUCLEOTIDE SEQUENCE [LARGE SCALE GENOMIC DNA]</scope>
    <source>
        <strain evidence="2">cv. Yunnan</strain>
    </source>
</reference>
<reference evidence="1 2" key="2">
    <citation type="journal article" date="2022" name="Mol. Ecol. Resour.">
        <title>The genomes of chicory, endive, great burdock and yacon provide insights into Asteraceae paleo-polyploidization history and plant inulin production.</title>
        <authorList>
            <person name="Fan W."/>
            <person name="Wang S."/>
            <person name="Wang H."/>
            <person name="Wang A."/>
            <person name="Jiang F."/>
            <person name="Liu H."/>
            <person name="Zhao H."/>
            <person name="Xu D."/>
            <person name="Zhang Y."/>
        </authorList>
    </citation>
    <scope>NUCLEOTIDE SEQUENCE [LARGE SCALE GENOMIC DNA]</scope>
    <source>
        <strain evidence="2">cv. Yunnan</strain>
        <tissue evidence="1">Leaves</tissue>
    </source>
</reference>
<sequence>MPYHNFVNKTHSRLWSFVLIVNKGINSSNSHCHHRTLISHFLDRFATVTSCNVVNEAPARLWLFVLIVIKDCVDIL</sequence>
<evidence type="ECO:0000313" key="1">
    <source>
        <dbReference type="EMBL" id="KAI3760532.1"/>
    </source>
</evidence>
<dbReference type="Proteomes" id="UP001056120">
    <property type="component" value="Linkage Group LG17"/>
</dbReference>
<protein>
    <submittedName>
        <fullName evidence="1">Uncharacterized protein</fullName>
    </submittedName>
</protein>
<comment type="caution">
    <text evidence="1">The sequence shown here is derived from an EMBL/GenBank/DDBJ whole genome shotgun (WGS) entry which is preliminary data.</text>
</comment>
<dbReference type="EMBL" id="CM042034">
    <property type="protein sequence ID" value="KAI3760532.1"/>
    <property type="molecule type" value="Genomic_DNA"/>
</dbReference>